<name>A0A507BAF9_9PEZI</name>
<keyword evidence="4" id="KW-1185">Reference proteome</keyword>
<feature type="region of interest" description="Disordered" evidence="1">
    <location>
        <begin position="1"/>
        <end position="22"/>
    </location>
</feature>
<dbReference type="InParanoid" id="A0A507BAF9"/>
<accession>A0A507BAF9</accession>
<protein>
    <recommendedName>
        <fullName evidence="2">Heterokaryon incompatibility domain-containing protein</fullName>
    </recommendedName>
</protein>
<evidence type="ECO:0000313" key="3">
    <source>
        <dbReference type="EMBL" id="TPX16196.1"/>
    </source>
</evidence>
<dbReference type="Proteomes" id="UP000319257">
    <property type="component" value="Unassembled WGS sequence"/>
</dbReference>
<dbReference type="STRING" id="1093900.A0A507BAF9"/>
<evidence type="ECO:0000259" key="2">
    <source>
        <dbReference type="Pfam" id="PF06985"/>
    </source>
</evidence>
<sequence>MVFRPDDNGDDTDLERALPVPEVRERRANPHMNKKPLRDMWYKGVPENLELKKRRRLIPEDEFRYVKLQQGEIRLLCLAPHETGKPSSPLYARVFTRRLEDVKGCYEALSYTWGDQSTRPREEIHLRNVNHRLPSPDRQKGEKFDVNMFVGAVLRIKYHRFAIYKNLHDALMQLRGSAKEVNIWVDAICIDQSKSGEEEKRQQLNMMDDIYKSAANVCVWVGPSFRGSKEGIELAREITNFQTFDRLIASVSCEKRWTELIKLLKLPWFSRRWIIQEIALAREATVHCGDEHIHWDDFSETVSLLLDRISVLRKSFRDEVFENVETTSGFILIAMLDTVCRKSDRGAALAKLCDLETLVSTLLGFQATNPRDAIFSVLSLARDPPQPGEAWEAKLHGAALTRLNTPRHGGAASTRVSREADPSMFFKYQLSTRDVFVAFVTRSIYNSRCLDLICRHWAPPVVDKYGKEVAMPSWVSPLIRSPYGLAGTFKGRQNSDNLVAYAPEDRRKRYNAAGSSEAVIDMVDDQAPGFAIRHPVKRSLTITTAFPTVPGFIAQGQSPGPITSPLSPVFPFSAADAARRELPAATNGTSVHILNTTEVPSTPVPPTPSQPPPSPTVRIELPSDAGSGVPRPTMAARRISANGRPRRSSLMQPQGTLQRSPDVERAHHLSGVLSVRGFVVGRVAEMSDVMRGGIVPGRWMEYLGAGGYGDGDGDEDPNRVPELLWRILVADRTPRGGHPPPWYRRACLHALNDPRKTDHEGNLHSVTPPDREISEHSTLYLQRVESVVWNQRLFRAELDVKKSTGLANGHVDNAVVKGPLFGIGPSDIGLDDIVCILLGCSVPVVLSPGKREGLYRVVGEAYVHGIMEGECMRLDAERQTFLLE</sequence>
<dbReference type="GeneID" id="41971638"/>
<dbReference type="InterPro" id="IPR052895">
    <property type="entry name" value="HetReg/Transcr_Mod"/>
</dbReference>
<feature type="compositionally biased region" description="Polar residues" evidence="1">
    <location>
        <begin position="649"/>
        <end position="659"/>
    </location>
</feature>
<feature type="domain" description="Heterokaryon incompatibility" evidence="2">
    <location>
        <begin position="106"/>
        <end position="277"/>
    </location>
</feature>
<dbReference type="PANTHER" id="PTHR24148">
    <property type="entry name" value="ANKYRIN REPEAT DOMAIN-CONTAINING PROTEIN 39 HOMOLOG-RELATED"/>
    <property type="match status" value="1"/>
</dbReference>
<dbReference type="AlphaFoldDB" id="A0A507BAF9"/>
<comment type="caution">
    <text evidence="3">The sequence shown here is derived from an EMBL/GenBank/DDBJ whole genome shotgun (WGS) entry which is preliminary data.</text>
</comment>
<dbReference type="Pfam" id="PF06985">
    <property type="entry name" value="HET"/>
    <property type="match status" value="1"/>
</dbReference>
<feature type="region of interest" description="Disordered" evidence="1">
    <location>
        <begin position="597"/>
        <end position="617"/>
    </location>
</feature>
<feature type="region of interest" description="Disordered" evidence="1">
    <location>
        <begin position="638"/>
        <end position="661"/>
    </location>
</feature>
<evidence type="ECO:0000313" key="4">
    <source>
        <dbReference type="Proteomes" id="UP000319257"/>
    </source>
</evidence>
<dbReference type="PANTHER" id="PTHR24148:SF64">
    <property type="entry name" value="HETEROKARYON INCOMPATIBILITY DOMAIN-CONTAINING PROTEIN"/>
    <property type="match status" value="1"/>
</dbReference>
<gene>
    <name evidence="3" type="ORF">E0L32_004191</name>
</gene>
<feature type="compositionally biased region" description="Pro residues" evidence="1">
    <location>
        <begin position="602"/>
        <end position="615"/>
    </location>
</feature>
<dbReference type="Pfam" id="PF26639">
    <property type="entry name" value="Het-6_barrel"/>
    <property type="match status" value="1"/>
</dbReference>
<dbReference type="EMBL" id="SKBQ01000019">
    <property type="protein sequence ID" value="TPX16196.1"/>
    <property type="molecule type" value="Genomic_DNA"/>
</dbReference>
<proteinExistence type="predicted"/>
<reference evidence="3 4" key="1">
    <citation type="submission" date="2019-06" db="EMBL/GenBank/DDBJ databases">
        <title>Draft genome sequence of the filamentous fungus Phialemoniopsis curvata isolated from diesel fuel.</title>
        <authorList>
            <person name="Varaljay V.A."/>
            <person name="Lyon W.J."/>
            <person name="Crouch A.L."/>
            <person name="Drake C.E."/>
            <person name="Hollomon J.M."/>
            <person name="Nadeau L.J."/>
            <person name="Nunn H.S."/>
            <person name="Stevenson B.S."/>
            <person name="Bojanowski C.L."/>
            <person name="Crookes-Goodson W.J."/>
        </authorList>
    </citation>
    <scope>NUCLEOTIDE SEQUENCE [LARGE SCALE GENOMIC DNA]</scope>
    <source>
        <strain evidence="3 4">D216</strain>
    </source>
</reference>
<dbReference type="RefSeq" id="XP_030997907.1">
    <property type="nucleotide sequence ID" value="XM_031138575.1"/>
</dbReference>
<organism evidence="3 4">
    <name type="scientific">Thyridium curvatum</name>
    <dbReference type="NCBI Taxonomy" id="1093900"/>
    <lineage>
        <taxon>Eukaryota</taxon>
        <taxon>Fungi</taxon>
        <taxon>Dikarya</taxon>
        <taxon>Ascomycota</taxon>
        <taxon>Pezizomycotina</taxon>
        <taxon>Sordariomycetes</taxon>
        <taxon>Sordariomycetidae</taxon>
        <taxon>Thyridiales</taxon>
        <taxon>Thyridiaceae</taxon>
        <taxon>Thyridium</taxon>
    </lineage>
</organism>
<dbReference type="OrthoDB" id="3477286at2759"/>
<evidence type="ECO:0000256" key="1">
    <source>
        <dbReference type="SAM" id="MobiDB-lite"/>
    </source>
</evidence>
<dbReference type="InterPro" id="IPR010730">
    <property type="entry name" value="HET"/>
</dbReference>